<dbReference type="PANTHER" id="PTHR47266">
    <property type="entry name" value="ENDONUCLEASE-RELATED"/>
    <property type="match status" value="1"/>
</dbReference>
<dbReference type="FunFam" id="1.10.340.70:FF:000001">
    <property type="entry name" value="Retrovirus-related Pol polyprotein from transposon gypsy-like Protein"/>
    <property type="match status" value="1"/>
</dbReference>
<accession>A0A388KRA4</accession>
<evidence type="ECO:0000313" key="4">
    <source>
        <dbReference type="Proteomes" id="UP000265515"/>
    </source>
</evidence>
<evidence type="ECO:0000256" key="1">
    <source>
        <dbReference type="SAM" id="MobiDB-lite"/>
    </source>
</evidence>
<dbReference type="Proteomes" id="UP000265515">
    <property type="component" value="Unassembled WGS sequence"/>
</dbReference>
<dbReference type="EMBL" id="BFEA01000167">
    <property type="protein sequence ID" value="GBG72567.1"/>
    <property type="molecule type" value="Genomic_DNA"/>
</dbReference>
<comment type="caution">
    <text evidence="3">The sequence shown here is derived from an EMBL/GenBank/DDBJ whole genome shotgun (WGS) entry which is preliminary data.</text>
</comment>
<reference evidence="3 4" key="1">
    <citation type="journal article" date="2018" name="Cell">
        <title>The Chara Genome: Secondary Complexity and Implications for Plant Terrestrialization.</title>
        <authorList>
            <person name="Nishiyama T."/>
            <person name="Sakayama H."/>
            <person name="Vries J.D."/>
            <person name="Buschmann H."/>
            <person name="Saint-Marcoux D."/>
            <person name="Ullrich K.K."/>
            <person name="Haas F.B."/>
            <person name="Vanderstraeten L."/>
            <person name="Becker D."/>
            <person name="Lang D."/>
            <person name="Vosolsobe S."/>
            <person name="Rombauts S."/>
            <person name="Wilhelmsson P.K.I."/>
            <person name="Janitza P."/>
            <person name="Kern R."/>
            <person name="Heyl A."/>
            <person name="Rumpler F."/>
            <person name="Villalobos L.I.A.C."/>
            <person name="Clay J.M."/>
            <person name="Skokan R."/>
            <person name="Toyoda A."/>
            <person name="Suzuki Y."/>
            <person name="Kagoshima H."/>
            <person name="Schijlen E."/>
            <person name="Tajeshwar N."/>
            <person name="Catarino B."/>
            <person name="Hetherington A.J."/>
            <person name="Saltykova A."/>
            <person name="Bonnot C."/>
            <person name="Breuninger H."/>
            <person name="Symeonidi A."/>
            <person name="Radhakrishnan G.V."/>
            <person name="Van Nieuwerburgh F."/>
            <person name="Deforce D."/>
            <person name="Chang C."/>
            <person name="Karol K.G."/>
            <person name="Hedrich R."/>
            <person name="Ulvskov P."/>
            <person name="Glockner G."/>
            <person name="Delwiche C.F."/>
            <person name="Petrasek J."/>
            <person name="Van de Peer Y."/>
            <person name="Friml J."/>
            <person name="Beilby M."/>
            <person name="Dolan L."/>
            <person name="Kohara Y."/>
            <person name="Sugano S."/>
            <person name="Fujiyama A."/>
            <person name="Delaux P.-M."/>
            <person name="Quint M."/>
            <person name="TheiBen G."/>
            <person name="Hagemann M."/>
            <person name="Harholt J."/>
            <person name="Dunand C."/>
            <person name="Zachgo S."/>
            <person name="Langdale J."/>
            <person name="Maumus F."/>
            <person name="Straeten D.V.D."/>
            <person name="Gould S.B."/>
            <person name="Rensing S.A."/>
        </authorList>
    </citation>
    <scope>NUCLEOTIDE SEQUENCE [LARGE SCALE GENOMIC DNA]</scope>
    <source>
        <strain evidence="3 4">S276</strain>
    </source>
</reference>
<feature type="domain" description="Integrase zinc-binding" evidence="2">
    <location>
        <begin position="214"/>
        <end position="266"/>
    </location>
</feature>
<gene>
    <name evidence="3" type="ORF">CBR_g12137</name>
</gene>
<dbReference type="InterPro" id="IPR041588">
    <property type="entry name" value="Integrase_H2C2"/>
</dbReference>
<dbReference type="Gramene" id="GBG72567">
    <property type="protein sequence ID" value="GBG72567"/>
    <property type="gene ID" value="CBR_g12137"/>
</dbReference>
<dbReference type="SUPFAM" id="SSF53098">
    <property type="entry name" value="Ribonuclease H-like"/>
    <property type="match status" value="1"/>
</dbReference>
<dbReference type="STRING" id="69332.A0A388KRA4"/>
<dbReference type="InterPro" id="IPR036397">
    <property type="entry name" value="RNaseH_sf"/>
</dbReference>
<dbReference type="Gene3D" id="1.10.340.70">
    <property type="match status" value="1"/>
</dbReference>
<proteinExistence type="predicted"/>
<evidence type="ECO:0000259" key="2">
    <source>
        <dbReference type="Pfam" id="PF17921"/>
    </source>
</evidence>
<feature type="region of interest" description="Disordered" evidence="1">
    <location>
        <begin position="17"/>
        <end position="37"/>
    </location>
</feature>
<dbReference type="AlphaFoldDB" id="A0A388KRA4"/>
<name>A0A388KRA4_CHABU</name>
<evidence type="ECO:0000313" key="3">
    <source>
        <dbReference type="EMBL" id="GBG72567.1"/>
    </source>
</evidence>
<organism evidence="3 4">
    <name type="scientific">Chara braunii</name>
    <name type="common">Braun's stonewort</name>
    <dbReference type="NCBI Taxonomy" id="69332"/>
    <lineage>
        <taxon>Eukaryota</taxon>
        <taxon>Viridiplantae</taxon>
        <taxon>Streptophyta</taxon>
        <taxon>Charophyceae</taxon>
        <taxon>Charales</taxon>
        <taxon>Characeae</taxon>
        <taxon>Chara</taxon>
    </lineage>
</organism>
<dbReference type="Gene3D" id="3.30.420.10">
    <property type="entry name" value="Ribonuclease H-like superfamily/Ribonuclease H"/>
    <property type="match status" value="1"/>
</dbReference>
<dbReference type="OrthoDB" id="1934793at2759"/>
<dbReference type="InterPro" id="IPR052160">
    <property type="entry name" value="Gypsy_RT_Integrase-like"/>
</dbReference>
<dbReference type="InterPro" id="IPR012337">
    <property type="entry name" value="RNaseH-like_sf"/>
</dbReference>
<dbReference type="Pfam" id="PF17921">
    <property type="entry name" value="Integrase_H2C2"/>
    <property type="match status" value="1"/>
</dbReference>
<sequence>MPRLRRRQREELAVAVMGGRGGPLSSRNAASEKETARRARCGSDGRCRQDGGGCIPKLGCAAGFSDKEAAVVGPDSNHTVFGEQEDDDDSGCGQHEVELIKEPLTIEYGHEQADKTFRIAGEMSFLVNYLIHEDRLRMMSEEGEGSEIREAFREAEYDGGYKRMGMRLNGELREDEVEPVVRQKSKDYVIRYGHLFKKSADGISKRVVCGIARQLDVMAALHDGVAGGHRSARMTLKKIQHLFFWEGMSKMVIDFCRSCLPCQRRSNVRFVEPLNPRYVAEPGAVVHLDLLVMPPGINRYRYIFDARDNLTGFVDGCAIRDRTGHVLAECIEEYYLRYPFVREFVMDRGGEFRAGEDVKTKLSTEELLELRARQVMITEERVEEAAAFTTESRQADKEIWDKAHHKGLRVRKEPLKIEDIVLLYETSLEKQWSRKLDSRWLGPYRIIRKS</sequence>
<protein>
    <recommendedName>
        <fullName evidence="2">Integrase zinc-binding domain-containing protein</fullName>
    </recommendedName>
</protein>
<keyword evidence="4" id="KW-1185">Reference proteome</keyword>
<dbReference type="GO" id="GO:0003676">
    <property type="term" value="F:nucleic acid binding"/>
    <property type="evidence" value="ECO:0007669"/>
    <property type="project" value="InterPro"/>
</dbReference>